<dbReference type="PANTHER" id="PTHR43736:SF1">
    <property type="entry name" value="DIHYDRONEOPTERIN TRIPHOSPHATE DIPHOSPHATASE"/>
    <property type="match status" value="1"/>
</dbReference>
<protein>
    <submittedName>
        <fullName evidence="3">ADP-ribose pyrophosphatase</fullName>
    </submittedName>
</protein>
<accession>K9WEV1</accession>
<sequence>MMDNSQPVEVAIAILYSSDRFLMQLRDNIPGIFYPGHWGFFGGHLDPGETPEAAVKRELWEEISYTPPWVSKFGCYSDAKVIRHVFHAPLTVEVEQLVLKEGWDMGLLTPEQIKAGHCYSQKADQVRPIGTPHQQILLEFIDQGIWTMASAARQK</sequence>
<dbReference type="Gene3D" id="3.90.79.10">
    <property type="entry name" value="Nucleoside Triphosphate Pyrophosphohydrolase"/>
    <property type="match status" value="1"/>
</dbReference>
<dbReference type="Proteomes" id="UP000010471">
    <property type="component" value="Chromosome"/>
</dbReference>
<dbReference type="PANTHER" id="PTHR43736">
    <property type="entry name" value="ADP-RIBOSE PYROPHOSPHATASE"/>
    <property type="match status" value="1"/>
</dbReference>
<proteinExistence type="inferred from homology"/>
<dbReference type="EMBL" id="CP003630">
    <property type="protein sequence ID" value="AFZ18935.1"/>
    <property type="molecule type" value="Genomic_DNA"/>
</dbReference>
<dbReference type="CDD" id="cd18882">
    <property type="entry name" value="NUDIX_Hydrolase"/>
    <property type="match status" value="1"/>
</dbReference>
<comment type="similarity">
    <text evidence="1">Belongs to the Nudix hydrolase family.</text>
</comment>
<dbReference type="Pfam" id="PF00293">
    <property type="entry name" value="NUDIX"/>
    <property type="match status" value="1"/>
</dbReference>
<dbReference type="AlphaFoldDB" id="K9WEV1"/>
<name>K9WEV1_9CYAN</name>
<dbReference type="InterPro" id="IPR015797">
    <property type="entry name" value="NUDIX_hydrolase-like_dom_sf"/>
</dbReference>
<dbReference type="KEGG" id="mic:Mic7113_3196"/>
<dbReference type="RefSeq" id="WP_015183079.1">
    <property type="nucleotide sequence ID" value="NC_019738.1"/>
</dbReference>
<dbReference type="InterPro" id="IPR000086">
    <property type="entry name" value="NUDIX_hydrolase_dom"/>
</dbReference>
<reference evidence="3 4" key="1">
    <citation type="submission" date="2012-06" db="EMBL/GenBank/DDBJ databases">
        <title>Finished chromosome of genome of Microcoleus sp. PCC 7113.</title>
        <authorList>
            <consortium name="US DOE Joint Genome Institute"/>
            <person name="Gugger M."/>
            <person name="Coursin T."/>
            <person name="Rippka R."/>
            <person name="Tandeau De Marsac N."/>
            <person name="Huntemann M."/>
            <person name="Wei C.-L."/>
            <person name="Han J."/>
            <person name="Detter J.C."/>
            <person name="Han C."/>
            <person name="Tapia R."/>
            <person name="Chen A."/>
            <person name="Kyrpides N."/>
            <person name="Mavromatis K."/>
            <person name="Markowitz V."/>
            <person name="Szeto E."/>
            <person name="Ivanova N."/>
            <person name="Pagani I."/>
            <person name="Pati A."/>
            <person name="Goodwin L."/>
            <person name="Nordberg H.P."/>
            <person name="Cantor M.N."/>
            <person name="Hua S.X."/>
            <person name="Woyke T."/>
            <person name="Kerfeld C.A."/>
        </authorList>
    </citation>
    <scope>NUCLEOTIDE SEQUENCE [LARGE SCALE GENOMIC DNA]</scope>
    <source>
        <strain evidence="3 4">PCC 7113</strain>
    </source>
</reference>
<dbReference type="SUPFAM" id="SSF55811">
    <property type="entry name" value="Nudix"/>
    <property type="match status" value="1"/>
</dbReference>
<feature type="domain" description="Nudix hydrolase" evidence="2">
    <location>
        <begin position="4"/>
        <end position="131"/>
    </location>
</feature>
<evidence type="ECO:0000259" key="2">
    <source>
        <dbReference type="PROSITE" id="PS51462"/>
    </source>
</evidence>
<gene>
    <name evidence="3" type="ORF">Mic7113_3196</name>
</gene>
<dbReference type="PATRIC" id="fig|1173027.3.peg.3524"/>
<evidence type="ECO:0000313" key="3">
    <source>
        <dbReference type="EMBL" id="AFZ18935.1"/>
    </source>
</evidence>
<dbReference type="PROSITE" id="PS51462">
    <property type="entry name" value="NUDIX"/>
    <property type="match status" value="1"/>
</dbReference>
<dbReference type="STRING" id="1173027.Mic7113_3196"/>
<dbReference type="eggNOG" id="COG0494">
    <property type="taxonomic scope" value="Bacteria"/>
</dbReference>
<dbReference type="HOGENOM" id="CLU_037162_21_1_3"/>
<keyword evidence="4" id="KW-1185">Reference proteome</keyword>
<evidence type="ECO:0000256" key="1">
    <source>
        <dbReference type="ARBA" id="ARBA00005582"/>
    </source>
</evidence>
<organism evidence="3 4">
    <name type="scientific">Allocoleopsis franciscana PCC 7113</name>
    <dbReference type="NCBI Taxonomy" id="1173027"/>
    <lineage>
        <taxon>Bacteria</taxon>
        <taxon>Bacillati</taxon>
        <taxon>Cyanobacteriota</taxon>
        <taxon>Cyanophyceae</taxon>
        <taxon>Coleofasciculales</taxon>
        <taxon>Coleofasciculaceae</taxon>
        <taxon>Allocoleopsis</taxon>
        <taxon>Allocoleopsis franciscana</taxon>
    </lineage>
</organism>
<evidence type="ECO:0000313" key="4">
    <source>
        <dbReference type="Proteomes" id="UP000010471"/>
    </source>
</evidence>